<protein>
    <recommendedName>
        <fullName evidence="2 7">DNA repair protein RecO</fullName>
    </recommendedName>
    <alternativeName>
        <fullName evidence="6 7">Recombination protein O</fullName>
    </alternativeName>
</protein>
<dbReference type="InterPro" id="IPR037278">
    <property type="entry name" value="ARFGAP/RecO"/>
</dbReference>
<dbReference type="GO" id="GO:0006302">
    <property type="term" value="P:double-strand break repair"/>
    <property type="evidence" value="ECO:0007669"/>
    <property type="project" value="TreeGrafter"/>
</dbReference>
<dbReference type="InterPro" id="IPR003717">
    <property type="entry name" value="RecO"/>
</dbReference>
<dbReference type="Pfam" id="PF02565">
    <property type="entry name" value="RecO_C"/>
    <property type="match status" value="1"/>
</dbReference>
<evidence type="ECO:0000256" key="1">
    <source>
        <dbReference type="ARBA" id="ARBA00007452"/>
    </source>
</evidence>
<dbReference type="AlphaFoldDB" id="A0A0Q3T3U3"/>
<keyword evidence="5 7" id="KW-0234">DNA repair</keyword>
<dbReference type="OrthoDB" id="9804792at2"/>
<dbReference type="STRING" id="53254.SAMN05660750_03694"/>
<evidence type="ECO:0000313" key="9">
    <source>
        <dbReference type="EMBL" id="KQK32314.1"/>
    </source>
</evidence>
<keyword evidence="4 7" id="KW-0233">DNA recombination</keyword>
<dbReference type="EMBL" id="LMAR01000001">
    <property type="protein sequence ID" value="KQK32314.1"/>
    <property type="molecule type" value="Genomic_DNA"/>
</dbReference>
<keyword evidence="11" id="KW-1185">Reference proteome</keyword>
<dbReference type="GO" id="GO:0043590">
    <property type="term" value="C:bacterial nucleoid"/>
    <property type="evidence" value="ECO:0007669"/>
    <property type="project" value="TreeGrafter"/>
</dbReference>
<dbReference type="NCBIfam" id="TIGR00613">
    <property type="entry name" value="reco"/>
    <property type="match status" value="1"/>
</dbReference>
<dbReference type="InterPro" id="IPR012340">
    <property type="entry name" value="NA-bd_OB-fold"/>
</dbReference>
<proteinExistence type="inferred from homology"/>
<keyword evidence="3 7" id="KW-0227">DNA damage</keyword>
<sequence length="255" mass="27388">MEWTDEGTIIGLKAHGESAVILEVMTREHGRHLGLVRGGRSAKAQAPLQPGNHVSLTWRARLDEHLGEYKIELLASHAARLMAAPVALYGLATVSGLLRLLPERDPHPGLYEGLSVLIAHLDEPQLAPALVVRFELAMLGELGFGLDLSRCAVTQSPDDLSHVSPKSGKAVSRPVAQPYLDRLLALPAFLVEGQGGRTPSAAEILAGFALTGFFLRRHILEPRDLREPPERARLIELAGRAAANAAEADPSTDSA</sequence>
<dbReference type="SUPFAM" id="SSF50249">
    <property type="entry name" value="Nucleic acid-binding proteins"/>
    <property type="match status" value="1"/>
</dbReference>
<dbReference type="EMBL" id="FUYX01000011">
    <property type="protein sequence ID" value="SKC02587.1"/>
    <property type="molecule type" value="Genomic_DNA"/>
</dbReference>
<dbReference type="SUPFAM" id="SSF57863">
    <property type="entry name" value="ArfGap/RecO-like zinc finger"/>
    <property type="match status" value="1"/>
</dbReference>
<evidence type="ECO:0000313" key="10">
    <source>
        <dbReference type="EMBL" id="SKC02587.1"/>
    </source>
</evidence>
<dbReference type="Proteomes" id="UP000190130">
    <property type="component" value="Unassembled WGS sequence"/>
</dbReference>
<comment type="similarity">
    <text evidence="1 7">Belongs to the RecO family.</text>
</comment>
<reference evidence="9 11" key="1">
    <citation type="submission" date="2015-10" db="EMBL/GenBank/DDBJ databases">
        <title>Draft genome of Bosea thiooxidans.</title>
        <authorList>
            <person name="Wang X."/>
        </authorList>
    </citation>
    <scope>NUCLEOTIDE SEQUENCE [LARGE SCALE GENOMIC DNA]</scope>
    <source>
        <strain evidence="9 11">CGMCC 9174</strain>
    </source>
</reference>
<gene>
    <name evidence="7" type="primary">recO</name>
    <name evidence="9" type="ORF">ARD30_00600</name>
    <name evidence="10" type="ORF">SAMN05660750_03694</name>
</gene>
<dbReference type="PANTHER" id="PTHR33991:SF1">
    <property type="entry name" value="DNA REPAIR PROTEIN RECO"/>
    <property type="match status" value="1"/>
</dbReference>
<reference evidence="10 12" key="2">
    <citation type="submission" date="2017-02" db="EMBL/GenBank/DDBJ databases">
        <authorList>
            <person name="Peterson S.W."/>
        </authorList>
    </citation>
    <scope>NUCLEOTIDE SEQUENCE [LARGE SCALE GENOMIC DNA]</scope>
    <source>
        <strain evidence="10 12">DSM 9653</strain>
    </source>
</reference>
<evidence type="ECO:0000256" key="6">
    <source>
        <dbReference type="ARBA" id="ARBA00033409"/>
    </source>
</evidence>
<evidence type="ECO:0000259" key="8">
    <source>
        <dbReference type="Pfam" id="PF11967"/>
    </source>
</evidence>
<comment type="function">
    <text evidence="7">Involved in DNA repair and RecF pathway recombination.</text>
</comment>
<dbReference type="HAMAP" id="MF_00201">
    <property type="entry name" value="RecO"/>
    <property type="match status" value="1"/>
</dbReference>
<evidence type="ECO:0000256" key="7">
    <source>
        <dbReference type="HAMAP-Rule" id="MF_00201"/>
    </source>
</evidence>
<dbReference type="PANTHER" id="PTHR33991">
    <property type="entry name" value="DNA REPAIR PROTEIN RECO"/>
    <property type="match status" value="1"/>
</dbReference>
<dbReference type="GO" id="GO:0006310">
    <property type="term" value="P:DNA recombination"/>
    <property type="evidence" value="ECO:0007669"/>
    <property type="project" value="UniProtKB-UniRule"/>
</dbReference>
<dbReference type="RefSeq" id="WP_055726259.1">
    <property type="nucleotide sequence ID" value="NZ_FUYX01000011.1"/>
</dbReference>
<evidence type="ECO:0000256" key="3">
    <source>
        <dbReference type="ARBA" id="ARBA00022763"/>
    </source>
</evidence>
<name>A0A0Q3T3U3_9HYPH</name>
<evidence type="ECO:0000313" key="11">
    <source>
        <dbReference type="Proteomes" id="UP000051562"/>
    </source>
</evidence>
<dbReference type="Gene3D" id="2.40.50.140">
    <property type="entry name" value="Nucleic acid-binding proteins"/>
    <property type="match status" value="1"/>
</dbReference>
<dbReference type="InterPro" id="IPR042242">
    <property type="entry name" value="RecO_C"/>
</dbReference>
<accession>A0A0Q3T3U3</accession>
<organism evidence="9 11">
    <name type="scientific">Bosea thiooxidans</name>
    <dbReference type="NCBI Taxonomy" id="53254"/>
    <lineage>
        <taxon>Bacteria</taxon>
        <taxon>Pseudomonadati</taxon>
        <taxon>Pseudomonadota</taxon>
        <taxon>Alphaproteobacteria</taxon>
        <taxon>Hyphomicrobiales</taxon>
        <taxon>Boseaceae</taxon>
        <taxon>Bosea</taxon>
    </lineage>
</organism>
<dbReference type="Proteomes" id="UP000051562">
    <property type="component" value="Unassembled WGS sequence"/>
</dbReference>
<dbReference type="InterPro" id="IPR022572">
    <property type="entry name" value="DNA_rep/recomb_RecO_N"/>
</dbReference>
<evidence type="ECO:0000256" key="4">
    <source>
        <dbReference type="ARBA" id="ARBA00023172"/>
    </source>
</evidence>
<evidence type="ECO:0000256" key="5">
    <source>
        <dbReference type="ARBA" id="ARBA00023204"/>
    </source>
</evidence>
<evidence type="ECO:0000256" key="2">
    <source>
        <dbReference type="ARBA" id="ARBA00021310"/>
    </source>
</evidence>
<dbReference type="Gene3D" id="1.20.1440.120">
    <property type="entry name" value="Recombination protein O, C-terminal domain"/>
    <property type="match status" value="1"/>
</dbReference>
<evidence type="ECO:0000313" key="12">
    <source>
        <dbReference type="Proteomes" id="UP000190130"/>
    </source>
</evidence>
<feature type="domain" description="DNA replication/recombination mediator RecO N-terminal" evidence="8">
    <location>
        <begin position="1"/>
        <end position="74"/>
    </location>
</feature>
<dbReference type="Pfam" id="PF11967">
    <property type="entry name" value="RecO_N"/>
    <property type="match status" value="1"/>
</dbReference>